<gene>
    <name evidence="4" type="ORF">G3R41_00960</name>
    <name evidence="3" type="ORF">GCU67_00960</name>
</gene>
<proteinExistence type="inferred from homology"/>
<evidence type="ECO:0000313" key="4">
    <source>
        <dbReference type="EMBL" id="NEN49514.1"/>
    </source>
</evidence>
<organism evidence="3 5">
    <name type="scientific">Modestobacter muralis</name>
    <dbReference type="NCBI Taxonomy" id="1608614"/>
    <lineage>
        <taxon>Bacteria</taxon>
        <taxon>Bacillati</taxon>
        <taxon>Actinomycetota</taxon>
        <taxon>Actinomycetes</taxon>
        <taxon>Geodermatophilales</taxon>
        <taxon>Geodermatophilaceae</taxon>
        <taxon>Modestobacter</taxon>
    </lineage>
</organism>
<dbReference type="Proteomes" id="UP000471152">
    <property type="component" value="Unassembled WGS sequence"/>
</dbReference>
<dbReference type="Gene3D" id="2.60.60.30">
    <property type="entry name" value="sav2460 like domains"/>
    <property type="match status" value="1"/>
</dbReference>
<dbReference type="EMBL" id="JAAGWB010000003">
    <property type="protein sequence ID" value="NEN49514.1"/>
    <property type="molecule type" value="Genomic_DNA"/>
</dbReference>
<dbReference type="InterPro" id="IPR003325">
    <property type="entry name" value="TerD"/>
</dbReference>
<comment type="caution">
    <text evidence="3">The sequence shown here is derived from an EMBL/GenBank/DDBJ whole genome shotgun (WGS) entry which is preliminary data.</text>
</comment>
<dbReference type="Proteomes" id="UP000468828">
    <property type="component" value="Unassembled WGS sequence"/>
</dbReference>
<reference evidence="4 6" key="2">
    <citation type="submission" date="2020-02" db="EMBL/GenBank/DDBJ databases">
        <title>The WGS of Modestobacter muralis DSM 100205.</title>
        <authorList>
            <person name="Jiang Z."/>
        </authorList>
    </citation>
    <scope>NUCLEOTIDE SEQUENCE [LARGE SCALE GENOMIC DNA]</scope>
    <source>
        <strain evidence="4 6">DSM 100205</strain>
    </source>
</reference>
<dbReference type="CDD" id="cd06974">
    <property type="entry name" value="TerD_like"/>
    <property type="match status" value="1"/>
</dbReference>
<dbReference type="AlphaFoldDB" id="A0A6P0ENV4"/>
<sequence length="187" mass="20014">MAAMSRGANVALTREIPGLTRIVVGVSWNAGAERVLQDNLVLATVLCDADSKALSPEHVVFFNQLTSPEESVAQVETALAGDDEQVEIDLSGVPAEVNRLVVVLYLNDGTAQRRTLGQLRELTVVVREAAGSRELVRSENLASVLSGETALVLGEVYRHQRDWKFRVLGAGYTSGIAGIAADYGLPL</sequence>
<dbReference type="EMBL" id="JAAGWH010000003">
    <property type="protein sequence ID" value="NEK92747.1"/>
    <property type="molecule type" value="Genomic_DNA"/>
</dbReference>
<accession>A0A6P0ENV4</accession>
<evidence type="ECO:0000313" key="5">
    <source>
        <dbReference type="Proteomes" id="UP000468828"/>
    </source>
</evidence>
<name>A0A6P0ENV4_9ACTN</name>
<evidence type="ECO:0000259" key="2">
    <source>
        <dbReference type="Pfam" id="PF02342"/>
    </source>
</evidence>
<dbReference type="RefSeq" id="WP_163609136.1">
    <property type="nucleotide sequence ID" value="NZ_JAAGWB010000003.1"/>
</dbReference>
<dbReference type="InterPro" id="IPR051324">
    <property type="entry name" value="Stress/Tellurium_Resist"/>
</dbReference>
<comment type="similarity">
    <text evidence="1">Belongs to the CAPAB/TerDEXZ family.</text>
</comment>
<protein>
    <submittedName>
        <fullName evidence="3">TerD family protein</fullName>
    </submittedName>
</protein>
<evidence type="ECO:0000313" key="3">
    <source>
        <dbReference type="EMBL" id="NEK92747.1"/>
    </source>
</evidence>
<dbReference type="Pfam" id="PF02342">
    <property type="entry name" value="TerD"/>
    <property type="match status" value="1"/>
</dbReference>
<keyword evidence="5" id="KW-1185">Reference proteome</keyword>
<reference evidence="3 5" key="1">
    <citation type="submission" date="2020-01" db="EMBL/GenBank/DDBJ databases">
        <title>the WGS Modestobacter muralis CPCC 204518.</title>
        <authorList>
            <person name="Jiang Z."/>
        </authorList>
    </citation>
    <scope>NUCLEOTIDE SEQUENCE [LARGE SCALE GENOMIC DNA]</scope>
    <source>
        <strain evidence="3 5">DSM 100205</strain>
    </source>
</reference>
<dbReference type="PANTHER" id="PTHR32097">
    <property type="entry name" value="CAMP-BINDING PROTEIN 1-RELATED"/>
    <property type="match status" value="1"/>
</dbReference>
<evidence type="ECO:0000313" key="6">
    <source>
        <dbReference type="Proteomes" id="UP000471152"/>
    </source>
</evidence>
<evidence type="ECO:0000256" key="1">
    <source>
        <dbReference type="ARBA" id="ARBA00008775"/>
    </source>
</evidence>
<dbReference type="PANTHER" id="PTHR32097:SF4">
    <property type="entry name" value="GENERAL STRESS PROTEIN 16U"/>
    <property type="match status" value="1"/>
</dbReference>
<feature type="domain" description="TerD" evidence="2">
    <location>
        <begin position="3"/>
        <end position="183"/>
    </location>
</feature>